<protein>
    <recommendedName>
        <fullName evidence="3">C2H2-type domain-containing protein</fullName>
    </recommendedName>
</protein>
<keyword evidence="2" id="KW-1185">Reference proteome</keyword>
<gene>
    <name evidence="1" type="ORF">TWF481_004141</name>
</gene>
<evidence type="ECO:0000313" key="1">
    <source>
        <dbReference type="EMBL" id="KAK6509393.1"/>
    </source>
</evidence>
<accession>A0AAV9WIS0</accession>
<reference evidence="1 2" key="1">
    <citation type="submission" date="2023-08" db="EMBL/GenBank/DDBJ databases">
        <authorList>
            <person name="Palmer J.M."/>
        </authorList>
    </citation>
    <scope>NUCLEOTIDE SEQUENCE [LARGE SCALE GENOMIC DNA]</scope>
    <source>
        <strain evidence="1 2">TWF481</strain>
    </source>
</reference>
<evidence type="ECO:0008006" key="3">
    <source>
        <dbReference type="Google" id="ProtNLM"/>
    </source>
</evidence>
<proteinExistence type="predicted"/>
<sequence>MSSNKENRVPSNDSDKGDRRYLAIEATDTIEYSKTQKEYYYKYQGERPDRCYNCKLAFTSTAEAVKHFEKKCYFLWCKRCETTFKTKEEREEHFVHGSAHWKCGVCKFDAPTFKLQEGHWKETGHRYECRGCNCWYEKRYWDKHLAVSFACCRCHKHHGSEEEQKKHEADHLKEAGVFECIGRCGKELPSLGAMYVHLESGTCESSIDAADVLRCFALHQGAEYLLIKDRKGILKLILDGKEPRTNCLRCPGQGCGNETFKVFSSFLLHTMGKRCKFEFKSGPESMLVHLENNLFLDVAIGRIKALVEATNSGIQVLSLLPEYSKDRTPYTHMPDIDTLRPFFAGVCRAYQTCVKELIFKQSYHVKTQGTLKIRILKSFVREITHFEKMYGRAYQAYTDNVSHAPRPRGDILIYFQATKASQPAWKFLKDVHTVSKIFKLMAEFESPKYIKYY</sequence>
<dbReference type="EMBL" id="JAVHJL010000002">
    <property type="protein sequence ID" value="KAK6509393.1"/>
    <property type="molecule type" value="Genomic_DNA"/>
</dbReference>
<name>A0AAV9WIS0_9PEZI</name>
<comment type="caution">
    <text evidence="1">The sequence shown here is derived from an EMBL/GenBank/DDBJ whole genome shotgun (WGS) entry which is preliminary data.</text>
</comment>
<organism evidence="1 2">
    <name type="scientific">Arthrobotrys musiformis</name>
    <dbReference type="NCBI Taxonomy" id="47236"/>
    <lineage>
        <taxon>Eukaryota</taxon>
        <taxon>Fungi</taxon>
        <taxon>Dikarya</taxon>
        <taxon>Ascomycota</taxon>
        <taxon>Pezizomycotina</taxon>
        <taxon>Orbiliomycetes</taxon>
        <taxon>Orbiliales</taxon>
        <taxon>Orbiliaceae</taxon>
        <taxon>Arthrobotrys</taxon>
    </lineage>
</organism>
<evidence type="ECO:0000313" key="2">
    <source>
        <dbReference type="Proteomes" id="UP001370758"/>
    </source>
</evidence>
<dbReference type="AlphaFoldDB" id="A0AAV9WIS0"/>
<dbReference type="Proteomes" id="UP001370758">
    <property type="component" value="Unassembled WGS sequence"/>
</dbReference>